<accession>G4RLH8</accession>
<reference evidence="2 3" key="1">
    <citation type="journal article" date="2011" name="PLoS ONE">
        <title>The complete genome sequence of Thermoproteus tenax: a physiologically versatile member of the Crenarchaeota.</title>
        <authorList>
            <person name="Siebers B."/>
            <person name="Zaparty M."/>
            <person name="Raddatz G."/>
            <person name="Tjaden B."/>
            <person name="Albers S.V."/>
            <person name="Bell S.D."/>
            <person name="Blombach F."/>
            <person name="Kletzin A."/>
            <person name="Kyrpides N."/>
            <person name="Lanz C."/>
            <person name="Plagens A."/>
            <person name="Rampp M."/>
            <person name="Rosinus A."/>
            <person name="von Jan M."/>
            <person name="Makarova K.S."/>
            <person name="Klenk H.P."/>
            <person name="Schuster S.C."/>
            <person name="Hensel R."/>
        </authorList>
    </citation>
    <scope>NUCLEOTIDE SEQUENCE [LARGE SCALE GENOMIC DNA]</scope>
    <source>
        <strain evidence="3">ATCC 35583 / DSM 2078 / JCM 9277 / NBRC 100435 / Kra 1</strain>
    </source>
</reference>
<sequence>MIEIVGILGLVLIAGGWALTIIRRSPPPPLDLTVVYFLGSAALTIYAVWERDPIFTVLNALSSALSFANIVRALYHKR</sequence>
<dbReference type="HOGENOM" id="CLU_166571_1_0_2"/>
<keyword evidence="1" id="KW-1133">Transmembrane helix</keyword>
<name>G4RLH8_THETK</name>
<dbReference type="GeneID" id="11262689"/>
<feature type="transmembrane region" description="Helical" evidence="1">
    <location>
        <begin position="55"/>
        <end position="75"/>
    </location>
</feature>
<keyword evidence="1" id="KW-0472">Membrane</keyword>
<proteinExistence type="predicted"/>
<evidence type="ECO:0000313" key="3">
    <source>
        <dbReference type="Proteomes" id="UP000002654"/>
    </source>
</evidence>
<protein>
    <submittedName>
        <fullName evidence="2">Uncharacterized protein</fullName>
    </submittedName>
</protein>
<organism evidence="2 3">
    <name type="scientific">Thermoproteus tenax (strain ATCC 35583 / DSM 2078 / JCM 9277 / NBRC 100435 / Kra 1)</name>
    <dbReference type="NCBI Taxonomy" id="768679"/>
    <lineage>
        <taxon>Archaea</taxon>
        <taxon>Thermoproteota</taxon>
        <taxon>Thermoprotei</taxon>
        <taxon>Thermoproteales</taxon>
        <taxon>Thermoproteaceae</taxon>
        <taxon>Thermoproteus</taxon>
    </lineage>
</organism>
<keyword evidence="3" id="KW-1185">Reference proteome</keyword>
<dbReference type="KEGG" id="ttn:TTX_1802"/>
<keyword evidence="1" id="KW-0812">Transmembrane</keyword>
<dbReference type="EMBL" id="FN869859">
    <property type="protein sequence ID" value="CCC82423.1"/>
    <property type="molecule type" value="Genomic_DNA"/>
</dbReference>
<dbReference type="RefSeq" id="WP_014127677.1">
    <property type="nucleotide sequence ID" value="NC_016070.1"/>
</dbReference>
<dbReference type="Proteomes" id="UP000002654">
    <property type="component" value="Chromosome"/>
</dbReference>
<feature type="transmembrane region" description="Helical" evidence="1">
    <location>
        <begin position="6"/>
        <end position="22"/>
    </location>
</feature>
<evidence type="ECO:0000256" key="1">
    <source>
        <dbReference type="SAM" id="Phobius"/>
    </source>
</evidence>
<gene>
    <name evidence="2" type="ordered locus">TTX_1802</name>
</gene>
<dbReference type="PATRIC" id="fig|768679.9.peg.1827"/>
<dbReference type="AlphaFoldDB" id="G4RLH8"/>
<dbReference type="eggNOG" id="arCOG05661">
    <property type="taxonomic scope" value="Archaea"/>
</dbReference>
<dbReference type="PaxDb" id="768679-TTX_1802"/>
<dbReference type="STRING" id="768679.TTX_1802"/>
<dbReference type="OrthoDB" id="28328at2157"/>
<feature type="transmembrane region" description="Helical" evidence="1">
    <location>
        <begin position="29"/>
        <end position="49"/>
    </location>
</feature>
<evidence type="ECO:0000313" key="2">
    <source>
        <dbReference type="EMBL" id="CCC82423.1"/>
    </source>
</evidence>